<comment type="caution">
    <text evidence="2">The sequence shown here is derived from an EMBL/GenBank/DDBJ whole genome shotgun (WGS) entry which is preliminary data.</text>
</comment>
<evidence type="ECO:0000313" key="3">
    <source>
        <dbReference type="Proteomes" id="UP000233551"/>
    </source>
</evidence>
<evidence type="ECO:0000256" key="1">
    <source>
        <dbReference type="SAM" id="MobiDB-lite"/>
    </source>
</evidence>
<dbReference type="EMBL" id="PGOL01002238">
    <property type="protein sequence ID" value="PKI49456.1"/>
    <property type="molecule type" value="Genomic_DNA"/>
</dbReference>
<sequence>MRDTEKALNFGCSKIWFASDALLISNKGNRKGIGVGAANWRPRWSGRGCRLAAPTTNRSGSFELESQVHSRSGPPIGDPDTSTEVVGAHRGHRRPRWRGRGSRLGAPIPIPFRFPLLD</sequence>
<reference evidence="2 3" key="1">
    <citation type="submission" date="2017-11" db="EMBL/GenBank/DDBJ databases">
        <title>De-novo sequencing of pomegranate (Punica granatum L.) genome.</title>
        <authorList>
            <person name="Akparov Z."/>
            <person name="Amiraslanov A."/>
            <person name="Hajiyeva S."/>
            <person name="Abbasov M."/>
            <person name="Kaur K."/>
            <person name="Hamwieh A."/>
            <person name="Solovyev V."/>
            <person name="Salamov A."/>
            <person name="Braich B."/>
            <person name="Kosarev P."/>
            <person name="Mahmoud A."/>
            <person name="Hajiyev E."/>
            <person name="Babayeva S."/>
            <person name="Izzatullayeva V."/>
            <person name="Mammadov A."/>
            <person name="Mammadov A."/>
            <person name="Sharifova S."/>
            <person name="Ojaghi J."/>
            <person name="Eynullazada K."/>
            <person name="Bayramov B."/>
            <person name="Abdulazimova A."/>
            <person name="Shahmuradov I."/>
        </authorList>
    </citation>
    <scope>NUCLEOTIDE SEQUENCE [LARGE SCALE GENOMIC DNA]</scope>
    <source>
        <strain evidence="3">cv. AG2017</strain>
        <tissue evidence="2">Leaf</tissue>
    </source>
</reference>
<accession>A0A2I0J171</accession>
<evidence type="ECO:0000313" key="2">
    <source>
        <dbReference type="EMBL" id="PKI49456.1"/>
    </source>
</evidence>
<feature type="region of interest" description="Disordered" evidence="1">
    <location>
        <begin position="46"/>
        <end position="102"/>
    </location>
</feature>
<dbReference type="AlphaFoldDB" id="A0A2I0J171"/>
<dbReference type="Proteomes" id="UP000233551">
    <property type="component" value="Unassembled WGS sequence"/>
</dbReference>
<name>A0A2I0J171_PUNGR</name>
<keyword evidence="3" id="KW-1185">Reference proteome</keyword>
<feature type="compositionally biased region" description="Basic residues" evidence="1">
    <location>
        <begin position="89"/>
        <end position="101"/>
    </location>
</feature>
<proteinExistence type="predicted"/>
<protein>
    <submittedName>
        <fullName evidence="2">Uncharacterized protein</fullName>
    </submittedName>
</protein>
<organism evidence="2 3">
    <name type="scientific">Punica granatum</name>
    <name type="common">Pomegranate</name>
    <dbReference type="NCBI Taxonomy" id="22663"/>
    <lineage>
        <taxon>Eukaryota</taxon>
        <taxon>Viridiplantae</taxon>
        <taxon>Streptophyta</taxon>
        <taxon>Embryophyta</taxon>
        <taxon>Tracheophyta</taxon>
        <taxon>Spermatophyta</taxon>
        <taxon>Magnoliopsida</taxon>
        <taxon>eudicotyledons</taxon>
        <taxon>Gunneridae</taxon>
        <taxon>Pentapetalae</taxon>
        <taxon>rosids</taxon>
        <taxon>malvids</taxon>
        <taxon>Myrtales</taxon>
        <taxon>Lythraceae</taxon>
        <taxon>Punica</taxon>
    </lineage>
</organism>
<gene>
    <name evidence="2" type="ORF">CRG98_030148</name>
</gene>